<feature type="compositionally biased region" description="Acidic residues" evidence="1">
    <location>
        <begin position="1"/>
        <end position="11"/>
    </location>
</feature>
<proteinExistence type="predicted"/>
<organism evidence="2 3">
    <name type="scientific">Singulisphaera acidiphila (strain ATCC BAA-1392 / DSM 18658 / VKM B-2454 / MOB10)</name>
    <dbReference type="NCBI Taxonomy" id="886293"/>
    <lineage>
        <taxon>Bacteria</taxon>
        <taxon>Pseudomonadati</taxon>
        <taxon>Planctomycetota</taxon>
        <taxon>Planctomycetia</taxon>
        <taxon>Isosphaerales</taxon>
        <taxon>Isosphaeraceae</taxon>
        <taxon>Singulisphaera</taxon>
    </lineage>
</organism>
<evidence type="ECO:0000313" key="2">
    <source>
        <dbReference type="EMBL" id="AGA29918.1"/>
    </source>
</evidence>
<dbReference type="Proteomes" id="UP000010798">
    <property type="component" value="Chromosome"/>
</dbReference>
<protein>
    <submittedName>
        <fullName evidence="2">Uncharacterized protein</fullName>
    </submittedName>
</protein>
<dbReference type="EMBL" id="CP003364">
    <property type="protein sequence ID" value="AGA29918.1"/>
    <property type="molecule type" value="Genomic_DNA"/>
</dbReference>
<dbReference type="AlphaFoldDB" id="L0DM56"/>
<evidence type="ECO:0000313" key="3">
    <source>
        <dbReference type="Proteomes" id="UP000010798"/>
    </source>
</evidence>
<feature type="region of interest" description="Disordered" evidence="1">
    <location>
        <begin position="1"/>
        <end position="26"/>
    </location>
</feature>
<sequence>MPYDNEEDDEMELRPDPFEPLPESREGVSHQLRVAFLHLLKEGLGRTTAASQLGISNATLKRTMAKSRSFREAVKHVEQVRVDNLFTGLYVAALRGNTRAAMFLLSREKR</sequence>
<feature type="compositionally biased region" description="Basic and acidic residues" evidence="1">
    <location>
        <begin position="12"/>
        <end position="26"/>
    </location>
</feature>
<dbReference type="HOGENOM" id="CLU_2169399_0_0_0"/>
<reference evidence="2 3" key="1">
    <citation type="submission" date="2012-02" db="EMBL/GenBank/DDBJ databases">
        <title>Complete sequence of chromosome of Singulisphaera acidiphila DSM 18658.</title>
        <authorList>
            <consortium name="US DOE Joint Genome Institute (JGI-PGF)"/>
            <person name="Lucas S."/>
            <person name="Copeland A."/>
            <person name="Lapidus A."/>
            <person name="Glavina del Rio T."/>
            <person name="Dalin E."/>
            <person name="Tice H."/>
            <person name="Bruce D."/>
            <person name="Goodwin L."/>
            <person name="Pitluck S."/>
            <person name="Peters L."/>
            <person name="Ovchinnikova G."/>
            <person name="Chertkov O."/>
            <person name="Kyrpides N."/>
            <person name="Mavromatis K."/>
            <person name="Ivanova N."/>
            <person name="Brettin T."/>
            <person name="Detter J.C."/>
            <person name="Han C."/>
            <person name="Larimer F."/>
            <person name="Land M."/>
            <person name="Hauser L."/>
            <person name="Markowitz V."/>
            <person name="Cheng J.-F."/>
            <person name="Hugenholtz P."/>
            <person name="Woyke T."/>
            <person name="Wu D."/>
            <person name="Tindall B."/>
            <person name="Pomrenke H."/>
            <person name="Brambilla E."/>
            <person name="Klenk H.-P."/>
            <person name="Eisen J.A."/>
        </authorList>
    </citation>
    <scope>NUCLEOTIDE SEQUENCE [LARGE SCALE GENOMIC DNA]</scope>
    <source>
        <strain evidence="3">ATCC BAA-1392 / DSM 18658 / VKM B-2454 / MOB10</strain>
    </source>
</reference>
<accession>L0DM56</accession>
<gene>
    <name evidence="2" type="ordered locus">Sinac_5790</name>
</gene>
<dbReference type="KEGG" id="saci:Sinac_5790"/>
<dbReference type="RefSeq" id="WP_015249015.1">
    <property type="nucleotide sequence ID" value="NC_019892.1"/>
</dbReference>
<keyword evidence="3" id="KW-1185">Reference proteome</keyword>
<dbReference type="OrthoDB" id="9905585at2"/>
<name>L0DM56_SINAD</name>
<evidence type="ECO:0000256" key="1">
    <source>
        <dbReference type="SAM" id="MobiDB-lite"/>
    </source>
</evidence>